<dbReference type="Proteomes" id="UP000576152">
    <property type="component" value="Unassembled WGS sequence"/>
</dbReference>
<accession>A0ABR6HIZ6</accession>
<name>A0ABR6HIZ6_9RHOB</name>
<evidence type="ECO:0000259" key="1">
    <source>
        <dbReference type="PROSITE" id="PS51186"/>
    </source>
</evidence>
<dbReference type="PANTHER" id="PTHR43441">
    <property type="entry name" value="RIBOSOMAL-PROTEIN-SERINE ACETYLTRANSFERASE"/>
    <property type="match status" value="1"/>
</dbReference>
<comment type="caution">
    <text evidence="2">The sequence shown here is derived from an EMBL/GenBank/DDBJ whole genome shotgun (WGS) entry which is preliminary data.</text>
</comment>
<dbReference type="InterPro" id="IPR051908">
    <property type="entry name" value="Ribosomal_N-acetyltransferase"/>
</dbReference>
<reference evidence="2 3" key="1">
    <citation type="submission" date="2020-08" db="EMBL/GenBank/DDBJ databases">
        <title>Genomic Encyclopedia of Type Strains, Phase III (KMG-III): the genomes of soil and plant-associated and newly described type strains.</title>
        <authorList>
            <person name="Whitman W."/>
        </authorList>
    </citation>
    <scope>NUCLEOTIDE SEQUENCE [LARGE SCALE GENOMIC DNA]</scope>
    <source>
        <strain evidence="2 3">CECT 8572</strain>
    </source>
</reference>
<gene>
    <name evidence="2" type="ORF">FHS00_000083</name>
</gene>
<dbReference type="InterPro" id="IPR016181">
    <property type="entry name" value="Acyl_CoA_acyltransferase"/>
</dbReference>
<dbReference type="Gene3D" id="3.40.630.30">
    <property type="match status" value="1"/>
</dbReference>
<dbReference type="Pfam" id="PF13302">
    <property type="entry name" value="Acetyltransf_3"/>
    <property type="match status" value="1"/>
</dbReference>
<evidence type="ECO:0000313" key="3">
    <source>
        <dbReference type="Proteomes" id="UP000576152"/>
    </source>
</evidence>
<keyword evidence="3" id="KW-1185">Reference proteome</keyword>
<proteinExistence type="predicted"/>
<dbReference type="EMBL" id="JACIBX010000001">
    <property type="protein sequence ID" value="MBB3710530.1"/>
    <property type="molecule type" value="Genomic_DNA"/>
</dbReference>
<dbReference type="PANTHER" id="PTHR43441:SF2">
    <property type="entry name" value="FAMILY ACETYLTRANSFERASE, PUTATIVE (AFU_ORTHOLOGUE AFUA_7G00850)-RELATED"/>
    <property type="match status" value="1"/>
</dbReference>
<dbReference type="PROSITE" id="PS51186">
    <property type="entry name" value="GNAT"/>
    <property type="match status" value="1"/>
</dbReference>
<dbReference type="SUPFAM" id="SSF55729">
    <property type="entry name" value="Acyl-CoA N-acyltransferases (Nat)"/>
    <property type="match status" value="1"/>
</dbReference>
<evidence type="ECO:0000313" key="2">
    <source>
        <dbReference type="EMBL" id="MBB3710530.1"/>
    </source>
</evidence>
<sequence length="182" mass="20628">MTAAYRLPEALETERYRLRRLRVEDAPAIFDAYASDPVVTKYLTWRPSETEAETAAVLKILSSNWDRGESFPMVAFHREQPEDLLGMFEARLIGSRVNYGYVLKATAWGKGCASEVMRALIPHALSHPEIFRTEAYCDVDNSASARVLEKAGMIREGTLRRYLVHPNVSDEPRDCLVYSKVA</sequence>
<protein>
    <submittedName>
        <fullName evidence="2">RimJ/RimL family protein N-acetyltransferase</fullName>
    </submittedName>
</protein>
<feature type="domain" description="N-acetyltransferase" evidence="1">
    <location>
        <begin position="16"/>
        <end position="182"/>
    </location>
</feature>
<dbReference type="InterPro" id="IPR000182">
    <property type="entry name" value="GNAT_dom"/>
</dbReference>
<organism evidence="2 3">
    <name type="scientific">Limimaricola variabilis</name>
    <dbReference type="NCBI Taxonomy" id="1492771"/>
    <lineage>
        <taxon>Bacteria</taxon>
        <taxon>Pseudomonadati</taxon>
        <taxon>Pseudomonadota</taxon>
        <taxon>Alphaproteobacteria</taxon>
        <taxon>Rhodobacterales</taxon>
        <taxon>Paracoccaceae</taxon>
        <taxon>Limimaricola</taxon>
    </lineage>
</organism>
<dbReference type="RefSeq" id="WP_183468805.1">
    <property type="nucleotide sequence ID" value="NZ_JACIBX010000001.1"/>
</dbReference>